<proteinExistence type="predicted"/>
<organism evidence="1 2">
    <name type="scientific">Candidatus Desantisbacteria bacterium CG_4_10_14_0_8_um_filter_48_22</name>
    <dbReference type="NCBI Taxonomy" id="1974543"/>
    <lineage>
        <taxon>Bacteria</taxon>
        <taxon>Candidatus Desantisiibacteriota</taxon>
    </lineage>
</organism>
<dbReference type="EMBL" id="PFMR01000215">
    <property type="protein sequence ID" value="PIZ16034.1"/>
    <property type="molecule type" value="Genomic_DNA"/>
</dbReference>
<dbReference type="AlphaFoldDB" id="A0A2M7S927"/>
<name>A0A2M7S927_9BACT</name>
<dbReference type="Proteomes" id="UP000229307">
    <property type="component" value="Unassembled WGS sequence"/>
</dbReference>
<protein>
    <submittedName>
        <fullName evidence="1">Uncharacterized protein</fullName>
    </submittedName>
</protein>
<reference evidence="2" key="1">
    <citation type="submission" date="2017-09" db="EMBL/GenBank/DDBJ databases">
        <title>Depth-based differentiation of microbial function through sediment-hosted aquifers and enrichment of novel symbionts in the deep terrestrial subsurface.</title>
        <authorList>
            <person name="Probst A.J."/>
            <person name="Ladd B."/>
            <person name="Jarett J.K."/>
            <person name="Geller-Mcgrath D.E."/>
            <person name="Sieber C.M.K."/>
            <person name="Emerson J.B."/>
            <person name="Anantharaman K."/>
            <person name="Thomas B.C."/>
            <person name="Malmstrom R."/>
            <person name="Stieglmeier M."/>
            <person name="Klingl A."/>
            <person name="Woyke T."/>
            <person name="Ryan C.M."/>
            <person name="Banfield J.F."/>
        </authorList>
    </citation>
    <scope>NUCLEOTIDE SEQUENCE [LARGE SCALE GENOMIC DNA]</scope>
</reference>
<feature type="non-terminal residue" evidence="1">
    <location>
        <position position="1055"/>
    </location>
</feature>
<accession>A0A2M7S927</accession>
<sequence>MVTNGKVSVQSVDGKKGIAGFDIFVDGKLLCPVRLSSQEGIVAKNVKKDGSILVFSDLSGQGVTFGKGSFVKVEVKANHPYPEISFRLELDKFDEGAWGSVFGNSPFHFLIMKQENAEALHHRGWLVATPVLDPYPLKVGRQGIVCSKWSREWMWAPPFGACPIPVAALWSPKEKKYVGLDFTHARLTDHSDKYIASSYCWTSGPDKNFVTLVYPHAKGYVNAVRYPNNGDMIASHCELIYNLELPYWKDPNTFYFDYIWSRYKDLLPAGPVLNDLSYIPGDSQIRAFPMPGGVGLTYKVPANDGWESMFMEEGTIVPVGDVWTLPSIDYLYLMAGGKTDNAQITGIKNQLSYMESKAKKFKVEGDDCVFWEKPLEGPPKIKYAGDVTTLREVHGWSTAQTFLDVYRNEKNSMSEEQKKAYLEIIDGALNWTKYNICTRNDISDVPEAMFLIGQPGVSFCLSYYYTFRDTPERKKNAELAYEMARSLMLRYLTIFIADTDEEDNIEGTFLIEPNSGQPWTGAACANECCLIPTEMIDVYVATGDPLLKYFVQGMLERWSLMYQPILYPSIKKSKGKFTECYGLFDDCAIGGRGKRALYGSFSSYNQVAYPPGAAKARIVCGEKAAIVFNKDGVHTDISEYRSAKNGENFSFRVNSTLKEPFEIAVSYQWPYPNLMEKDIFIKRKGEIKKLSLEGDNPDYKKPAKRSFWCLQIFKVQDGDVIAVGKLDEKLPVLKSESIKTLTLNPKNYENEGFKIIDLAKTCNEAPSLNWDDNASYAPYFPGEHYCFKVPYYLVPAALNNGKICVSSGEIPVNLSVPYLCFFISEVKDSSKLTINYDDGSKEPVSFKGSYLAWQGWPSLFQCRTDMVAHKCGAKAVKSVTVENMWVWAVTVATPASGAAKVEWALQKISGIQKAEAEEKERDRKRQESLKTGFALCLKSDYAEAKSYEFTYMVVTDEEQEIPANSFLEYDIHISKDSSGINGGCELTGGTVGNIRDKVGGTHPGQKIDESKKGQWVHRKNDLTDVAGQTFQYTTIAVDGNDHKAGTYIAYYKNIY</sequence>
<comment type="caution">
    <text evidence="1">The sequence shown here is derived from an EMBL/GenBank/DDBJ whole genome shotgun (WGS) entry which is preliminary data.</text>
</comment>
<evidence type="ECO:0000313" key="1">
    <source>
        <dbReference type="EMBL" id="PIZ16034.1"/>
    </source>
</evidence>
<gene>
    <name evidence="1" type="ORF">COY52_08220</name>
</gene>
<evidence type="ECO:0000313" key="2">
    <source>
        <dbReference type="Proteomes" id="UP000229307"/>
    </source>
</evidence>